<dbReference type="CDD" id="cd00146">
    <property type="entry name" value="PKD"/>
    <property type="match status" value="1"/>
</dbReference>
<dbReference type="InterPro" id="IPR036056">
    <property type="entry name" value="Fibrinogen-like_C"/>
</dbReference>
<evidence type="ECO:0000313" key="14">
    <source>
        <dbReference type="Proteomes" id="UP000630594"/>
    </source>
</evidence>
<dbReference type="GO" id="GO:0016798">
    <property type="term" value="F:hydrolase activity, acting on glycosyl bonds"/>
    <property type="evidence" value="ECO:0007669"/>
    <property type="project" value="UniProtKB-KW"/>
</dbReference>
<dbReference type="InterPro" id="IPR014716">
    <property type="entry name" value="Fibrinogen_a/b/g_C_1"/>
</dbReference>
<evidence type="ECO:0000256" key="4">
    <source>
        <dbReference type="ARBA" id="ARBA00022837"/>
    </source>
</evidence>
<dbReference type="Gene3D" id="2.60.120.260">
    <property type="entry name" value="Galactose-binding domain-like"/>
    <property type="match status" value="1"/>
</dbReference>
<dbReference type="NCBIfam" id="NF040941">
    <property type="entry name" value="GGGWT_bact"/>
    <property type="match status" value="1"/>
</dbReference>
<dbReference type="Pfam" id="PF18911">
    <property type="entry name" value="PKD_4"/>
    <property type="match status" value="1"/>
</dbReference>
<dbReference type="InterPro" id="IPR022409">
    <property type="entry name" value="PKD/Chitinase_dom"/>
</dbReference>
<keyword evidence="14" id="KW-1185">Reference proteome</keyword>
<proteinExistence type="predicted"/>
<dbReference type="PANTHER" id="PTHR16146">
    <property type="entry name" value="INTELECTIN"/>
    <property type="match status" value="1"/>
</dbReference>
<dbReference type="EMBL" id="CP038462">
    <property type="protein sequence ID" value="QCC76565.1"/>
    <property type="molecule type" value="Genomic_DNA"/>
</dbReference>
<dbReference type="InterPro" id="IPR000601">
    <property type="entry name" value="PKD_dom"/>
</dbReference>
<dbReference type="PANTHER" id="PTHR16146:SF46">
    <property type="entry name" value="INTELECTIN-1A-RELATED"/>
    <property type="match status" value="1"/>
</dbReference>
<dbReference type="GO" id="GO:0000272">
    <property type="term" value="P:polysaccharide catabolic process"/>
    <property type="evidence" value="ECO:0007669"/>
    <property type="project" value="UniProtKB-KW"/>
</dbReference>
<dbReference type="SUPFAM" id="SSF49299">
    <property type="entry name" value="PKD domain"/>
    <property type="match status" value="1"/>
</dbReference>
<keyword evidence="6" id="KW-0378">Hydrolase</keyword>
<dbReference type="AlphaFoldDB" id="A0A4P7UB91"/>
<organism evidence="12 13">
    <name type="scientific">Nocardioides daphniae</name>
    <dbReference type="NCBI Taxonomy" id="402297"/>
    <lineage>
        <taxon>Bacteria</taxon>
        <taxon>Bacillati</taxon>
        <taxon>Actinomycetota</taxon>
        <taxon>Actinomycetes</taxon>
        <taxon>Propionibacteriales</taxon>
        <taxon>Nocardioidaceae</taxon>
        <taxon>Nocardioides</taxon>
    </lineage>
</organism>
<dbReference type="GO" id="GO:0005615">
    <property type="term" value="C:extracellular space"/>
    <property type="evidence" value="ECO:0007669"/>
    <property type="project" value="TreeGrafter"/>
</dbReference>
<evidence type="ECO:0000256" key="7">
    <source>
        <dbReference type="ARBA" id="ARBA00023326"/>
    </source>
</evidence>
<keyword evidence="5" id="KW-1015">Disulfide bond</keyword>
<dbReference type="SUPFAM" id="SSF56496">
    <property type="entry name" value="Fibrinogen C-terminal domain-like"/>
    <property type="match status" value="1"/>
</dbReference>
<reference evidence="12" key="4">
    <citation type="submission" date="2019-03" db="EMBL/GenBank/DDBJ databases">
        <authorList>
            <person name="Huang Y."/>
        </authorList>
    </citation>
    <scope>NUCLEOTIDE SEQUENCE</scope>
    <source>
        <strain evidence="12">JCM 16608</strain>
    </source>
</reference>
<dbReference type="GO" id="GO:0046872">
    <property type="term" value="F:metal ion binding"/>
    <property type="evidence" value="ECO:0007669"/>
    <property type="project" value="UniProtKB-KW"/>
</dbReference>
<dbReference type="SUPFAM" id="SSF49265">
    <property type="entry name" value="Fibronectin type III"/>
    <property type="match status" value="1"/>
</dbReference>
<dbReference type="SUPFAM" id="SSF50998">
    <property type="entry name" value="Quinoprotein alcohol dehydrogenase-like"/>
    <property type="match status" value="1"/>
</dbReference>
<dbReference type="Proteomes" id="UP000630594">
    <property type="component" value="Unassembled WGS sequence"/>
</dbReference>
<reference evidence="11" key="5">
    <citation type="submission" date="2024-05" db="EMBL/GenBank/DDBJ databases">
        <authorList>
            <person name="Sun Q."/>
            <person name="Sedlacek I."/>
        </authorList>
    </citation>
    <scope>NUCLEOTIDE SEQUENCE</scope>
    <source>
        <strain evidence="11">CCM 7403</strain>
    </source>
</reference>
<dbReference type="CDD" id="cd00063">
    <property type="entry name" value="FN3"/>
    <property type="match status" value="1"/>
</dbReference>
<dbReference type="InterPro" id="IPR003961">
    <property type="entry name" value="FN3_dom"/>
</dbReference>
<gene>
    <name evidence="12" type="ORF">E2C04_03870</name>
    <name evidence="11" type="ORF">GCM10007231_00090</name>
</gene>
<evidence type="ECO:0000256" key="1">
    <source>
        <dbReference type="ARBA" id="ARBA00022536"/>
    </source>
</evidence>
<evidence type="ECO:0000259" key="10">
    <source>
        <dbReference type="PROSITE" id="PS50093"/>
    </source>
</evidence>
<evidence type="ECO:0000256" key="2">
    <source>
        <dbReference type="ARBA" id="ARBA00022723"/>
    </source>
</evidence>
<dbReference type="Proteomes" id="UP000297025">
    <property type="component" value="Chromosome"/>
</dbReference>
<dbReference type="PROSITE" id="PS50093">
    <property type="entry name" value="PKD"/>
    <property type="match status" value="1"/>
</dbReference>
<name>A0A4P7UB91_9ACTN</name>
<evidence type="ECO:0000256" key="6">
    <source>
        <dbReference type="ARBA" id="ARBA00023295"/>
    </source>
</evidence>
<dbReference type="InterPro" id="IPR011047">
    <property type="entry name" value="Quinoprotein_ADH-like_sf"/>
</dbReference>
<sequence>MFTVKRAVAAVLTVVVPLAAVPWISGSTAVAATPIASAVIGTSVDTAAGSCWEVKQKRPSAANGSYWLLTPAMSKPAQFYCDMTTDGGGWVLVGKGREGWTTDYLGTGDAAELQSPTTVPMSSATHQLPSPVIDQLLNNKRVDQLSEGVRVRRATNRDGTSWQEARMRFSRKGRWTWTFGAEHPLAGWQLGTSIGFSGTTPTFGIGQSLSRMVNTTDSSKRFMIGFGYGTQVAGYTDPSSHLWAATNGAGGALPYAQVYLRPRVTSTDAGFTAIPDSGTPRIEQPEGVDSNALPSSWGVSGLKGNTASEGNVEVQAFTQSGSRMYVGGNFRYVQRDAAGSGQVEQSFLAAFDLATGEWDPSFRPVLNEQVNALATLPDGSVVAGGSFSEANGAPATAIVALDPLTGATKQGWNLKLENRITGGVLRVRSLDVTNGKLYIGGALTHMSGGQYPNRAIYTKNAGRVDAATATPSADWNPEFNGTVIAMDGSDDAARLYAAGHFSTSKTSAALRVAAVLTDDGAPLATPAWTPTWSSTGANYQQAIRQVGDKVFSGGSEHALFQYDTSTFSRLSGNITKQGGDFQSADSDGELLLAGCHCGQWTYSNAYTWSSIGTGWTEADAIRWVGAWDASTGAYVPSFNPSFTLRLDSGIWAVKTDTAGNFWVGGDIVNVRTANGRAFSGGFARFRRSDSTAPDAPSGLTVADGTADTATLTWNPVTDPAGGVRYELLRDDRTVAFTTEAGTQLTVPRVVGGRYFVRAVDRKGNVSASSPVLVMPAEVPNQAPVAAFASTTKDLTVDLDASTSTDDRGVTSYAWTFGDGESGTGATTSHTYAAGGSHEVTLTVTDAQGLTSSVSRTVEVKAPDPQVIALGSAWHWYYQAAAPAATWRNHDFDDAAWSSGNGTFGWGAPTVATRIDAAFASETDRPVTAYFRKSFQVDDPSRVVSLRLDTVADDGAVVHVNGVEVARQNMGTGVVGHTTYAQTARRYTAAAADPLVVEVPLGLLRAGTNVVAVETHVNYRRTPDLTFDLKATLVAR</sequence>
<dbReference type="SUPFAM" id="SSF49785">
    <property type="entry name" value="Galactose-binding domain-like"/>
    <property type="match status" value="1"/>
</dbReference>
<keyword evidence="7" id="KW-0119">Carbohydrate metabolism</keyword>
<reference evidence="14" key="3">
    <citation type="journal article" date="2019" name="Int. J. Syst. Evol. Microbiol.">
        <title>The Global Catalogue of Microorganisms (GCM) 10K type strain sequencing project: providing services to taxonomists for standard genome sequencing and annotation.</title>
        <authorList>
            <consortium name="The Broad Institute Genomics Platform"/>
            <consortium name="The Broad Institute Genome Sequencing Center for Infectious Disease"/>
            <person name="Wu L."/>
            <person name="Ma J."/>
        </authorList>
    </citation>
    <scope>NUCLEOTIDE SEQUENCE [LARGE SCALE GENOMIC DNA]</scope>
    <source>
        <strain evidence="14">CCM 7403</strain>
    </source>
</reference>
<dbReference type="EMBL" id="BMCK01000001">
    <property type="protein sequence ID" value="GGD05294.1"/>
    <property type="molecule type" value="Genomic_DNA"/>
</dbReference>
<dbReference type="Gene3D" id="2.60.40.10">
    <property type="entry name" value="Immunoglobulins"/>
    <property type="match status" value="2"/>
</dbReference>
<protein>
    <submittedName>
        <fullName evidence="12">PKD domain-containing protein</fullName>
    </submittedName>
</protein>
<keyword evidence="6" id="KW-0326">Glycosidase</keyword>
<reference evidence="12 13" key="1">
    <citation type="journal article" date="2008" name="Int. J. Syst. Evol. Microbiol.">
        <title>Nocardioides daphniae sp. nov., isolated from Daphnia cucullata (Crustacea: Cladocera).</title>
        <authorList>
            <person name="Toth E.M."/>
            <person name="Keki Z."/>
            <person name="Homonnay Z.G."/>
            <person name="Borsodi A.K."/>
            <person name="Marialigeti K."/>
            <person name="Schumann P."/>
        </authorList>
    </citation>
    <scope>NUCLEOTIDE SEQUENCE [LARGE SCALE GENOMIC DNA]</scope>
    <source>
        <strain evidence="12 13">JCM 16608</strain>
    </source>
</reference>
<keyword evidence="1" id="KW-0245">EGF-like domain</keyword>
<dbReference type="InterPro" id="IPR035986">
    <property type="entry name" value="PKD_dom_sf"/>
</dbReference>
<keyword evidence="9" id="KW-0732">Signal</keyword>
<evidence type="ECO:0000313" key="11">
    <source>
        <dbReference type="EMBL" id="GGD05294.1"/>
    </source>
</evidence>
<evidence type="ECO:0000256" key="3">
    <source>
        <dbReference type="ARBA" id="ARBA00022734"/>
    </source>
</evidence>
<evidence type="ECO:0000256" key="8">
    <source>
        <dbReference type="SAM" id="MobiDB-lite"/>
    </source>
</evidence>
<dbReference type="InterPro" id="IPR036116">
    <property type="entry name" value="FN3_sf"/>
</dbReference>
<evidence type="ECO:0000256" key="9">
    <source>
        <dbReference type="SAM" id="SignalP"/>
    </source>
</evidence>
<evidence type="ECO:0000313" key="12">
    <source>
        <dbReference type="EMBL" id="QCC76565.1"/>
    </source>
</evidence>
<dbReference type="KEGG" id="ndp:E2C04_03870"/>
<evidence type="ECO:0000313" key="13">
    <source>
        <dbReference type="Proteomes" id="UP000297025"/>
    </source>
</evidence>
<feature type="chain" id="PRO_5020292924" evidence="9">
    <location>
        <begin position="32"/>
        <end position="1035"/>
    </location>
</feature>
<reference evidence="11" key="2">
    <citation type="journal article" date="2014" name="Int. J. Syst. Evol. Microbiol.">
        <title>Complete genome of a new Firmicutes species belonging to the dominant human colonic microbiota ('Ruminococcus bicirculans') reveals two chromosomes and a selective capacity to utilize plant glucans.</title>
        <authorList>
            <consortium name="NISC Comparative Sequencing Program"/>
            <person name="Wegmann U."/>
            <person name="Louis P."/>
            <person name="Goesmann A."/>
            <person name="Henrissat B."/>
            <person name="Duncan S.H."/>
            <person name="Flint H.J."/>
        </authorList>
    </citation>
    <scope>NUCLEOTIDE SEQUENCE</scope>
    <source>
        <strain evidence="11">CCM 7403</strain>
    </source>
</reference>
<evidence type="ECO:0000256" key="5">
    <source>
        <dbReference type="ARBA" id="ARBA00023157"/>
    </source>
</evidence>
<keyword evidence="2" id="KW-0479">Metal-binding</keyword>
<keyword evidence="3" id="KW-0430">Lectin</keyword>
<dbReference type="InterPro" id="IPR008979">
    <property type="entry name" value="Galactose-bd-like_sf"/>
</dbReference>
<dbReference type="SMART" id="SM00089">
    <property type="entry name" value="PKD"/>
    <property type="match status" value="1"/>
</dbReference>
<dbReference type="InterPro" id="IPR013783">
    <property type="entry name" value="Ig-like_fold"/>
</dbReference>
<feature type="region of interest" description="Disordered" evidence="8">
    <location>
        <begin position="275"/>
        <end position="295"/>
    </location>
</feature>
<accession>A0A4P7UB91</accession>
<dbReference type="RefSeq" id="WP_135831614.1">
    <property type="nucleotide sequence ID" value="NZ_BMCK01000001.1"/>
</dbReference>
<keyword evidence="7" id="KW-0624">Polysaccharide degradation</keyword>
<feature type="signal peptide" evidence="9">
    <location>
        <begin position="1"/>
        <end position="31"/>
    </location>
</feature>
<dbReference type="Gene3D" id="3.90.215.10">
    <property type="entry name" value="Gamma Fibrinogen, chain A, domain 1"/>
    <property type="match status" value="1"/>
</dbReference>
<feature type="domain" description="PKD" evidence="10">
    <location>
        <begin position="779"/>
        <end position="866"/>
    </location>
</feature>
<dbReference type="OrthoDB" id="9802683at2"/>
<keyword evidence="4" id="KW-0106">Calcium</keyword>
<dbReference type="GO" id="GO:0070492">
    <property type="term" value="F:oligosaccharide binding"/>
    <property type="evidence" value="ECO:0007669"/>
    <property type="project" value="TreeGrafter"/>
</dbReference>